<dbReference type="GO" id="GO:0004806">
    <property type="term" value="F:triacylglycerol lipase activity"/>
    <property type="evidence" value="ECO:0007669"/>
    <property type="project" value="TreeGrafter"/>
</dbReference>
<protein>
    <submittedName>
        <fullName evidence="4">Patatin-like phospholipase domain-containing protein isoform 3</fullName>
    </submittedName>
</protein>
<dbReference type="GO" id="GO:0019433">
    <property type="term" value="P:triglyceride catabolic process"/>
    <property type="evidence" value="ECO:0007669"/>
    <property type="project" value="TreeGrafter"/>
</dbReference>
<evidence type="ECO:0000256" key="2">
    <source>
        <dbReference type="PROSITE-ProRule" id="PRU01161"/>
    </source>
</evidence>
<keyword evidence="5" id="KW-1185">Reference proteome</keyword>
<organism evidence="4 5">
    <name type="scientific">Schistosoma japonicum</name>
    <name type="common">Blood fluke</name>
    <dbReference type="NCBI Taxonomy" id="6182"/>
    <lineage>
        <taxon>Eukaryota</taxon>
        <taxon>Metazoa</taxon>
        <taxon>Spiralia</taxon>
        <taxon>Lophotrochozoa</taxon>
        <taxon>Platyhelminthes</taxon>
        <taxon>Trematoda</taxon>
        <taxon>Digenea</taxon>
        <taxon>Strigeidida</taxon>
        <taxon>Schistosomatoidea</taxon>
        <taxon>Schistosomatidae</taxon>
        <taxon>Schistosoma</taxon>
    </lineage>
</organism>
<feature type="domain" description="PNPLA" evidence="3">
    <location>
        <begin position="25"/>
        <end position="193"/>
    </location>
</feature>
<dbReference type="PANTHER" id="PTHR12406">
    <property type="entry name" value="CALCIUM-INDEPENDENT PHOSPHOLIPASE A2 IPLA2 -RELATED"/>
    <property type="match status" value="1"/>
</dbReference>
<proteinExistence type="predicted"/>
<dbReference type="Gene3D" id="3.40.1090.10">
    <property type="entry name" value="Cytosolic phospholipase A2 catalytic domain"/>
    <property type="match status" value="2"/>
</dbReference>
<dbReference type="GO" id="GO:0005811">
    <property type="term" value="C:lipid droplet"/>
    <property type="evidence" value="ECO:0007669"/>
    <property type="project" value="TreeGrafter"/>
</dbReference>
<dbReference type="PANTHER" id="PTHR12406:SF41">
    <property type="entry name" value="BRUMMER, ISOFORM B-RELATED"/>
    <property type="match status" value="1"/>
</dbReference>
<gene>
    <name evidence="4" type="ORF">EWB00_006471</name>
</gene>
<dbReference type="Proteomes" id="UP000311919">
    <property type="component" value="Unassembled WGS sequence"/>
</dbReference>
<dbReference type="CDD" id="cd07218">
    <property type="entry name" value="Pat_iPLA2"/>
    <property type="match status" value="1"/>
</dbReference>
<feature type="active site" description="Proton acceptor" evidence="2">
    <location>
        <position position="180"/>
    </location>
</feature>
<dbReference type="PROSITE" id="PS51635">
    <property type="entry name" value="PNPLA"/>
    <property type="match status" value="1"/>
</dbReference>
<feature type="short sequence motif" description="DGA/G" evidence="2">
    <location>
        <begin position="180"/>
        <end position="182"/>
    </location>
</feature>
<dbReference type="STRING" id="6182.A0A4Z2CY04"/>
<feature type="short sequence motif" description="GXSXG" evidence="2">
    <location>
        <begin position="59"/>
        <end position="63"/>
    </location>
</feature>
<accession>A0A4Z2CY04</accession>
<sequence length="619" mass="69175">MHSVADVDLIEDRYYRDSLSLKHNLSFAGCGFLGLYHIGVCSCIKRFAPHLYQNKPVSGTSAGALAAACLVCDLDIDECVRYLCRIIENARQFTLGPFDPRFKISEYLKDGLIQLLPQDAHVICSDRLSISLTCFATGKNIIVRKYKSKDELIQALLCSAYIPVFSGFVPLTFRGQLVIDGGLSDNLLNINQQTIKVSPFAGDSDICPLESKWGPQYHRDQPQKYEDVLGSISLLNLTMSFNLTNIKRLVGMVWPMTPDQLVNLTNQGYDDALRFLITRGFIACRIHQTPRGFSNISRMKSRNSLRIHRLHSCTSLASYKTDDESGRSKNLSDESNPVIKMVESIRSTNSIPKKPVYGSGVGLNVAHCCACRNELYKAVNSCLPSSLHSLIRDGTKFPQSYLNSIQSHIWMYGSSLCSFSFERLLFLLRLQIKFLIYIISRCLQTLEQSHIGTYHLLSLLDLLEKSHLYLETSKTVKQISTELIRKTTVMPINPVTKKSYHRCPTISNPVVSMITSFLGKGADRLVGLILRLNSFELPSAKDCGLELLSHSLQKNMSSPCLLHMGDLESDVSQTDYGCKVENEDSGICNTPIHSVLTKKSLSIDNLDIDSSASYSAFEI</sequence>
<dbReference type="GO" id="GO:0005737">
    <property type="term" value="C:cytoplasm"/>
    <property type="evidence" value="ECO:0007669"/>
    <property type="project" value="TreeGrafter"/>
</dbReference>
<dbReference type="OrthoDB" id="197155at2759"/>
<keyword evidence="2" id="KW-0442">Lipid degradation</keyword>
<evidence type="ECO:0000259" key="3">
    <source>
        <dbReference type="PROSITE" id="PS51635"/>
    </source>
</evidence>
<evidence type="ECO:0000313" key="5">
    <source>
        <dbReference type="Proteomes" id="UP000311919"/>
    </source>
</evidence>
<name>A0A4Z2CY04_SCHJA</name>
<evidence type="ECO:0000256" key="1">
    <source>
        <dbReference type="ARBA" id="ARBA00023098"/>
    </source>
</evidence>
<dbReference type="InterPro" id="IPR016035">
    <property type="entry name" value="Acyl_Trfase/lysoPLipase"/>
</dbReference>
<evidence type="ECO:0000313" key="4">
    <source>
        <dbReference type="EMBL" id="TNN09117.1"/>
    </source>
</evidence>
<dbReference type="GO" id="GO:0055088">
    <property type="term" value="P:lipid homeostasis"/>
    <property type="evidence" value="ECO:0007669"/>
    <property type="project" value="TreeGrafter"/>
</dbReference>
<dbReference type="EMBL" id="SKCS01000398">
    <property type="protein sequence ID" value="TNN09117.1"/>
    <property type="molecule type" value="Genomic_DNA"/>
</dbReference>
<dbReference type="InterPro" id="IPR002641">
    <property type="entry name" value="PNPLA_dom"/>
</dbReference>
<dbReference type="Pfam" id="PF01734">
    <property type="entry name" value="Patatin"/>
    <property type="match status" value="1"/>
</dbReference>
<feature type="short sequence motif" description="GXGXXG" evidence="2">
    <location>
        <begin position="29"/>
        <end position="34"/>
    </location>
</feature>
<dbReference type="AlphaFoldDB" id="A0A4Z2CY04"/>
<comment type="caution">
    <text evidence="4">The sequence shown here is derived from an EMBL/GenBank/DDBJ whole genome shotgun (WGS) entry which is preliminary data.</text>
</comment>
<dbReference type="SUPFAM" id="SSF52151">
    <property type="entry name" value="FabD/lysophospholipase-like"/>
    <property type="match status" value="1"/>
</dbReference>
<reference evidence="4 5" key="1">
    <citation type="submission" date="2019-03" db="EMBL/GenBank/DDBJ databases">
        <title>An improved genome assembly of the fluke Schistosoma japonicum.</title>
        <authorList>
            <person name="Hu W."/>
            <person name="Luo F."/>
            <person name="Yin M."/>
            <person name="Mo X."/>
            <person name="Sun C."/>
            <person name="Wu Q."/>
            <person name="Zhu B."/>
            <person name="Xiang M."/>
            <person name="Wang J."/>
            <person name="Wang Y."/>
            <person name="Zhang T."/>
            <person name="Xu B."/>
            <person name="Zheng H."/>
            <person name="Feng Z."/>
        </authorList>
    </citation>
    <scope>NUCLEOTIDE SEQUENCE [LARGE SCALE GENOMIC DNA]</scope>
    <source>
        <strain evidence="4">HuSjv2</strain>
        <tissue evidence="4">Worms</tissue>
    </source>
</reference>
<dbReference type="InterPro" id="IPR033562">
    <property type="entry name" value="PLPL"/>
</dbReference>
<keyword evidence="2" id="KW-0378">Hydrolase</keyword>
<keyword evidence="1 2" id="KW-0443">Lipid metabolism</keyword>
<dbReference type="GO" id="GO:0016020">
    <property type="term" value="C:membrane"/>
    <property type="evidence" value="ECO:0007669"/>
    <property type="project" value="TreeGrafter"/>
</dbReference>
<feature type="active site" description="Nucleophile" evidence="2">
    <location>
        <position position="61"/>
    </location>
</feature>